<dbReference type="GO" id="GO:0005829">
    <property type="term" value="C:cytosol"/>
    <property type="evidence" value="ECO:0007669"/>
    <property type="project" value="TreeGrafter"/>
</dbReference>
<keyword evidence="10" id="KW-0282">Flagellum</keyword>
<evidence type="ECO:0000256" key="4">
    <source>
        <dbReference type="ARBA" id="ARBA00022795"/>
    </source>
</evidence>
<keyword evidence="10" id="KW-0966">Cell projection</keyword>
<dbReference type="Pfam" id="PF02108">
    <property type="entry name" value="FliH"/>
    <property type="match status" value="1"/>
</dbReference>
<accession>A0AAU8IIY5</accession>
<dbReference type="AlphaFoldDB" id="A0AAU8IIY5"/>
<keyword evidence="3" id="KW-0813">Transport</keyword>
<feature type="region of interest" description="Disordered" evidence="8">
    <location>
        <begin position="28"/>
        <end position="56"/>
    </location>
</feature>
<comment type="similarity">
    <text evidence="2">Belongs to the FliH family.</text>
</comment>
<evidence type="ECO:0000313" key="10">
    <source>
        <dbReference type="EMBL" id="XCJ18390.1"/>
    </source>
</evidence>
<evidence type="ECO:0000256" key="1">
    <source>
        <dbReference type="ARBA" id="ARBA00003041"/>
    </source>
</evidence>
<dbReference type="GO" id="GO:0015031">
    <property type="term" value="P:protein transport"/>
    <property type="evidence" value="ECO:0007669"/>
    <property type="project" value="UniProtKB-KW"/>
</dbReference>
<evidence type="ECO:0000256" key="8">
    <source>
        <dbReference type="SAM" id="MobiDB-lite"/>
    </source>
</evidence>
<dbReference type="NCBIfam" id="TIGR03825">
    <property type="entry name" value="FliH_bacil"/>
    <property type="match status" value="1"/>
</dbReference>
<reference evidence="10" key="1">
    <citation type="submission" date="2024-06" db="EMBL/GenBank/DDBJ databases">
        <authorList>
            <person name="Fan A."/>
            <person name="Zhang F.Y."/>
            <person name="Zhang L."/>
        </authorList>
    </citation>
    <scope>NUCLEOTIDE SEQUENCE</scope>
    <source>
        <strain evidence="10">Y61</strain>
    </source>
</reference>
<keyword evidence="6" id="KW-1006">Bacterial flagellum protein export</keyword>
<feature type="domain" description="Flagellar assembly protein FliH/Type III secretion system HrpE" evidence="9">
    <location>
        <begin position="109"/>
        <end position="235"/>
    </location>
</feature>
<keyword evidence="4" id="KW-1005">Bacterial flagellum biogenesis</keyword>
<proteinExistence type="inferred from homology"/>
<dbReference type="InterPro" id="IPR051472">
    <property type="entry name" value="T3SS_Stator/FliH"/>
</dbReference>
<dbReference type="GO" id="GO:0044781">
    <property type="term" value="P:bacterial-type flagellum organization"/>
    <property type="evidence" value="ECO:0007669"/>
    <property type="project" value="UniProtKB-KW"/>
</dbReference>
<evidence type="ECO:0000256" key="5">
    <source>
        <dbReference type="ARBA" id="ARBA00022927"/>
    </source>
</evidence>
<comment type="function">
    <text evidence="1">Needed for flagellar regrowth and assembly.</text>
</comment>
<evidence type="ECO:0000256" key="6">
    <source>
        <dbReference type="ARBA" id="ARBA00023225"/>
    </source>
</evidence>
<sequence length="250" mass="28511">MIKSPESGNKKKVIRVNQVIDPLWDMTYEKTDPESPEKQLAEKTADAKRRAEQMIADAENRKKQFEIWQEKASAKAAKERETAYHQKEKEGYDAGLKRGMRESQKIYAEKIAQANALIDQAHESGRRYLKEAEPEILKLSMAIAEKIIGTSVALDEDKWFSLVTKAVKEVRDQKTIKIMVSPAHFESINRHRRILDDMVRDAEVFIYADGDLPENGCAIETSFGKIDAGVDSQLQVIREKLSELMEEDGQ</sequence>
<protein>
    <recommendedName>
        <fullName evidence="7">Flagellar assembly protein FliH</fullName>
    </recommendedName>
</protein>
<dbReference type="RefSeq" id="WP_240697289.1">
    <property type="nucleotide sequence ID" value="NZ_CP159510.1"/>
</dbReference>
<keyword evidence="10" id="KW-0969">Cilium</keyword>
<evidence type="ECO:0000259" key="9">
    <source>
        <dbReference type="Pfam" id="PF02108"/>
    </source>
</evidence>
<dbReference type="InterPro" id="IPR022524">
    <property type="entry name" value="FliH_Bacilli"/>
</dbReference>
<evidence type="ECO:0000256" key="2">
    <source>
        <dbReference type="ARBA" id="ARBA00006602"/>
    </source>
</evidence>
<dbReference type="PANTHER" id="PTHR34982:SF1">
    <property type="entry name" value="FLAGELLAR ASSEMBLY PROTEIN FLIH"/>
    <property type="match status" value="1"/>
</dbReference>
<keyword evidence="5" id="KW-0653">Protein transport</keyword>
<dbReference type="EMBL" id="CP159510">
    <property type="protein sequence ID" value="XCJ18390.1"/>
    <property type="molecule type" value="Genomic_DNA"/>
</dbReference>
<dbReference type="InterPro" id="IPR018035">
    <property type="entry name" value="Flagellar_FliH/T3SS_HrpE"/>
</dbReference>
<gene>
    <name evidence="10" type="primary">fliH</name>
    <name evidence="10" type="ORF">ABNN70_10060</name>
</gene>
<organism evidence="10">
    <name type="scientific">Sporolactobacillus sp. Y61</name>
    <dbReference type="NCBI Taxonomy" id="3160863"/>
    <lineage>
        <taxon>Bacteria</taxon>
        <taxon>Bacillati</taxon>
        <taxon>Bacillota</taxon>
        <taxon>Bacilli</taxon>
        <taxon>Bacillales</taxon>
        <taxon>Sporolactobacillaceae</taxon>
        <taxon>Sporolactobacillus</taxon>
    </lineage>
</organism>
<name>A0AAU8IIY5_9BACL</name>
<evidence type="ECO:0000256" key="7">
    <source>
        <dbReference type="NCBIfam" id="TIGR03825"/>
    </source>
</evidence>
<dbReference type="PANTHER" id="PTHR34982">
    <property type="entry name" value="YOP PROTEINS TRANSLOCATION PROTEIN L"/>
    <property type="match status" value="1"/>
</dbReference>
<evidence type="ECO:0000256" key="3">
    <source>
        <dbReference type="ARBA" id="ARBA00022448"/>
    </source>
</evidence>